<keyword evidence="2" id="KW-0689">Ribosomal protein</keyword>
<dbReference type="GO" id="GO:0005737">
    <property type="term" value="C:cytoplasm"/>
    <property type="evidence" value="ECO:0007669"/>
    <property type="project" value="UniProtKB-ARBA"/>
</dbReference>
<dbReference type="Pfam" id="PF00253">
    <property type="entry name" value="Ribosomal_S14"/>
    <property type="match status" value="1"/>
</dbReference>
<organism evidence="4">
    <name type="scientific">Oxytricha trifallax</name>
    <dbReference type="NCBI Taxonomy" id="1172189"/>
    <lineage>
        <taxon>Eukaryota</taxon>
        <taxon>Sar</taxon>
        <taxon>Alveolata</taxon>
        <taxon>Ciliophora</taxon>
        <taxon>Intramacronucleata</taxon>
        <taxon>Spirotrichea</taxon>
        <taxon>Stichotrichia</taxon>
        <taxon>Sporadotrichida</taxon>
        <taxon>Oxytrichidae</taxon>
        <taxon>Oxytrichinae</taxon>
        <taxon>Oxytricha</taxon>
    </lineage>
</organism>
<dbReference type="SUPFAM" id="SSF57716">
    <property type="entry name" value="Glucocorticoid receptor-like (DNA-binding domain)"/>
    <property type="match status" value="1"/>
</dbReference>
<dbReference type="PANTHER" id="PTHR19836:SF19">
    <property type="entry name" value="SMALL RIBOSOMAL SUBUNIT PROTEIN US14M"/>
    <property type="match status" value="1"/>
</dbReference>
<dbReference type="GO" id="GO:0015935">
    <property type="term" value="C:small ribosomal subunit"/>
    <property type="evidence" value="ECO:0007669"/>
    <property type="project" value="TreeGrafter"/>
</dbReference>
<reference evidence="4" key="1">
    <citation type="journal article" date="2012" name="Genome Biol. Evol.">
        <title>The Oxytricha trifallax Mitochondrial Genome.</title>
        <authorList>
            <person name="Swart E.C."/>
            <person name="Nowacki M."/>
            <person name="Shum J."/>
            <person name="Stiles H."/>
            <person name="Higgins B.P."/>
            <person name="Doak T.G."/>
            <person name="Schotanus K."/>
            <person name="Magrini V.J."/>
            <person name="Minx P."/>
            <person name="Mardis E.R."/>
            <person name="Landweber L.F."/>
        </authorList>
    </citation>
    <scope>NUCLEOTIDE SEQUENCE</scope>
</reference>
<gene>
    <name evidence="4" type="primary">rps14</name>
</gene>
<dbReference type="GO" id="GO:0006412">
    <property type="term" value="P:translation"/>
    <property type="evidence" value="ECO:0007669"/>
    <property type="project" value="InterPro"/>
</dbReference>
<name>G9HRF4_9SPIT</name>
<sequence length="102" mass="12279">MKRESQWKLVDNLKRKLFVKNELKRKLLRSIIKNTKLPNSYRYLALWNYSKLSRISSSTVQQNRCVITGRIWSVLKILKYSRFFLRTEANKGNLPGFRRASW</sequence>
<protein>
    <submittedName>
        <fullName evidence="4">Rps14</fullName>
    </submittedName>
</protein>
<dbReference type="InterPro" id="IPR001209">
    <property type="entry name" value="Ribosomal_uS14"/>
</dbReference>
<keyword evidence="4" id="KW-0496">Mitochondrion</keyword>
<evidence type="ECO:0000313" key="4">
    <source>
        <dbReference type="EMBL" id="AEV66666.1"/>
    </source>
</evidence>
<evidence type="ECO:0000256" key="1">
    <source>
        <dbReference type="ARBA" id="ARBA00009083"/>
    </source>
</evidence>
<dbReference type="AlphaFoldDB" id="G9HRF4"/>
<dbReference type="EMBL" id="JN383843">
    <property type="protein sequence ID" value="AEV66666.1"/>
    <property type="molecule type" value="Genomic_DNA"/>
</dbReference>
<comment type="similarity">
    <text evidence="1">Belongs to the universal ribosomal protein uS14 family.</text>
</comment>
<geneLocation type="mitochondrion" evidence="4"/>
<dbReference type="Gene3D" id="1.10.287.1480">
    <property type="match status" value="1"/>
</dbReference>
<proteinExistence type="inferred from homology"/>
<dbReference type="PANTHER" id="PTHR19836">
    <property type="entry name" value="30S RIBOSOMAL PROTEIN S14"/>
    <property type="match status" value="1"/>
</dbReference>
<dbReference type="GO" id="GO:0003735">
    <property type="term" value="F:structural constituent of ribosome"/>
    <property type="evidence" value="ECO:0007669"/>
    <property type="project" value="InterPro"/>
</dbReference>
<evidence type="ECO:0000256" key="3">
    <source>
        <dbReference type="ARBA" id="ARBA00023274"/>
    </source>
</evidence>
<evidence type="ECO:0000256" key="2">
    <source>
        <dbReference type="ARBA" id="ARBA00022980"/>
    </source>
</evidence>
<accession>G9HRF4</accession>
<keyword evidence="3" id="KW-0687">Ribonucleoprotein</keyword>